<name>A0A7X9SK02_CLOBE</name>
<dbReference type="Pfam" id="PF04101">
    <property type="entry name" value="Glyco_tran_28_C"/>
    <property type="match status" value="1"/>
</dbReference>
<protein>
    <submittedName>
        <fullName evidence="4">UDP-2,4-diacetamido-2,4, 6-trideoxy-beta-L-altropyranose hydrolase</fullName>
        <ecNumber evidence="4">3.6.1.57</ecNumber>
    </submittedName>
</protein>
<dbReference type="PANTHER" id="PTHR21015:SF22">
    <property type="entry name" value="GLYCOSYLTRANSFERASE"/>
    <property type="match status" value="1"/>
</dbReference>
<dbReference type="EMBL" id="JABAGD010000001">
    <property type="protein sequence ID" value="NMF03280.1"/>
    <property type="molecule type" value="Genomic_DNA"/>
</dbReference>
<dbReference type="EC" id="3.6.1.57" evidence="4"/>
<dbReference type="RefSeq" id="WP_168980789.1">
    <property type="nucleotide sequence ID" value="NZ_JABAGD010000001.1"/>
</dbReference>
<feature type="binding site" evidence="2">
    <location>
        <position position="153"/>
    </location>
    <ligand>
        <name>substrate</name>
    </ligand>
</feature>
<evidence type="ECO:0000313" key="4">
    <source>
        <dbReference type="EMBL" id="NMF03280.1"/>
    </source>
</evidence>
<organism evidence="4 5">
    <name type="scientific">Clostridium beijerinckii</name>
    <name type="common">Clostridium MP</name>
    <dbReference type="NCBI Taxonomy" id="1520"/>
    <lineage>
        <taxon>Bacteria</taxon>
        <taxon>Bacillati</taxon>
        <taxon>Bacillota</taxon>
        <taxon>Clostridia</taxon>
        <taxon>Eubacteriales</taxon>
        <taxon>Clostridiaceae</taxon>
        <taxon>Clostridium</taxon>
    </lineage>
</organism>
<gene>
    <name evidence="4" type="primary">pseG</name>
    <name evidence="4" type="ORF">HF849_00730</name>
</gene>
<dbReference type="Proteomes" id="UP000587880">
    <property type="component" value="Unassembled WGS sequence"/>
</dbReference>
<dbReference type="GO" id="GO:0016787">
    <property type="term" value="F:hydrolase activity"/>
    <property type="evidence" value="ECO:0007669"/>
    <property type="project" value="UniProtKB-KW"/>
</dbReference>
<dbReference type="NCBIfam" id="TIGR03590">
    <property type="entry name" value="PseG"/>
    <property type="match status" value="1"/>
</dbReference>
<evidence type="ECO:0000256" key="2">
    <source>
        <dbReference type="PIRSR" id="PIRSR620023-2"/>
    </source>
</evidence>
<dbReference type="PANTHER" id="PTHR21015">
    <property type="entry name" value="UDP-N-ACETYLGLUCOSAMINE--N-ACETYLMURAMYL-(PENTAPEPTIDE) PYROPHOSPHORYL-UNDECAPRENOL N-ACETYLGLUCOSAMINE TRANSFERASE 1"/>
    <property type="match status" value="1"/>
</dbReference>
<feature type="binding site" evidence="2">
    <location>
        <position position="254"/>
    </location>
    <ligand>
        <name>substrate</name>
    </ligand>
</feature>
<dbReference type="SUPFAM" id="SSF53756">
    <property type="entry name" value="UDP-Glycosyltransferase/glycogen phosphorylase"/>
    <property type="match status" value="1"/>
</dbReference>
<accession>A0A7X9SK02</accession>
<dbReference type="Gene3D" id="3.40.50.2000">
    <property type="entry name" value="Glycogen Phosphorylase B"/>
    <property type="match status" value="1"/>
</dbReference>
<evidence type="ECO:0000313" key="5">
    <source>
        <dbReference type="Proteomes" id="UP000587880"/>
    </source>
</evidence>
<evidence type="ECO:0000256" key="1">
    <source>
        <dbReference type="PIRSR" id="PIRSR620023-1"/>
    </source>
</evidence>
<dbReference type="Gene3D" id="3.40.50.11190">
    <property type="match status" value="1"/>
</dbReference>
<keyword evidence="4" id="KW-0378">Hydrolase</keyword>
<proteinExistence type="predicted"/>
<dbReference type="InterPro" id="IPR007235">
    <property type="entry name" value="Glyco_trans_28_C"/>
</dbReference>
<feature type="domain" description="Glycosyl transferase family 28 C-terminal" evidence="3">
    <location>
        <begin position="171"/>
        <end position="305"/>
    </location>
</feature>
<dbReference type="InterPro" id="IPR020023">
    <property type="entry name" value="PseG"/>
</dbReference>
<feature type="active site" description="Proton acceptor" evidence="1">
    <location>
        <position position="16"/>
    </location>
</feature>
<reference evidence="4 5" key="1">
    <citation type="submission" date="2020-04" db="EMBL/GenBank/DDBJ databases">
        <authorList>
            <person name="Hitch T.C.A."/>
            <person name="Wylensek D."/>
            <person name="Clavel T."/>
        </authorList>
    </citation>
    <scope>NUCLEOTIDE SEQUENCE [LARGE SCALE GENOMIC DNA]</scope>
    <source>
        <strain evidence="4 5">WB01_NA02</strain>
    </source>
</reference>
<dbReference type="GO" id="GO:0016758">
    <property type="term" value="F:hexosyltransferase activity"/>
    <property type="evidence" value="ECO:0007669"/>
    <property type="project" value="InterPro"/>
</dbReference>
<evidence type="ECO:0000259" key="3">
    <source>
        <dbReference type="Pfam" id="PF04101"/>
    </source>
</evidence>
<comment type="caution">
    <text evidence="4">The sequence shown here is derived from an EMBL/GenBank/DDBJ whole genome shotgun (WGS) entry which is preliminary data.</text>
</comment>
<sequence>MIYIRTDSNNTIATGHVMRCLSIAKALRKSGEECIFITADSRSDELIKSNGFDIICLNSEWNNPNSEIEDLINIIKDKDIKKLLIDSYYVTEGYLESIKKYTKLIYIDDINSFSYPVDMLINYSGSYENFKYDIQYKNTQTKLLLGYDYVPLREEFQNIKSVIRDNVEQILFTMGGTDENNITARFIESVLDDMFFYDIIFHIVIGSFNKNLEELNKLVSNCPNIKLHYNVNKISELMNQCDIAISAGGTTLLELCACGIPTIGFTIADNQIAGTKCLEDKKAIIYVGDARYDIKKIMENTSKTAKILVENIELRNYLSKNMKNAIDANGANRIANEINLL</sequence>
<dbReference type="AlphaFoldDB" id="A0A7X9SK02"/>